<keyword evidence="7" id="KW-1185">Reference proteome</keyword>
<dbReference type="SUPFAM" id="SSF51905">
    <property type="entry name" value="FAD/NAD(P)-binding domain"/>
    <property type="match status" value="1"/>
</dbReference>
<dbReference type="RefSeq" id="WP_205717242.1">
    <property type="nucleotide sequence ID" value="NZ_VCQT01000033.1"/>
</dbReference>
<accession>A0ABY2XLJ6</accession>
<evidence type="ECO:0000313" key="6">
    <source>
        <dbReference type="EMBL" id="TMW12550.1"/>
    </source>
</evidence>
<dbReference type="InterPro" id="IPR036188">
    <property type="entry name" value="FAD/NAD-bd_sf"/>
</dbReference>
<feature type="region of interest" description="Disordered" evidence="3">
    <location>
        <begin position="148"/>
        <end position="178"/>
    </location>
</feature>
<keyword evidence="1" id="KW-0285">Flavoprotein</keyword>
<dbReference type="InterPro" id="IPR002938">
    <property type="entry name" value="FAD-bd"/>
</dbReference>
<reference evidence="6 7" key="1">
    <citation type="submission" date="2019-05" db="EMBL/GenBank/DDBJ databases">
        <title>Genome of Alcanivorax gelatiniphagus, an oil degrading marine bacteria.</title>
        <authorList>
            <person name="Kwon K.K."/>
        </authorList>
    </citation>
    <scope>NUCLEOTIDE SEQUENCE [LARGE SCALE GENOMIC DNA]</scope>
    <source>
        <strain evidence="6 7">MEBiC 08158</strain>
    </source>
</reference>
<protein>
    <recommendedName>
        <fullName evidence="5">FAD-binding domain-containing protein</fullName>
    </recommendedName>
</protein>
<dbReference type="EMBL" id="VCQT01000033">
    <property type="protein sequence ID" value="TMW12550.1"/>
    <property type="molecule type" value="Genomic_DNA"/>
</dbReference>
<dbReference type="InterPro" id="IPR050641">
    <property type="entry name" value="RIFMO-like"/>
</dbReference>
<name>A0ABY2XLJ6_9GAMM</name>
<feature type="compositionally biased region" description="Pro residues" evidence="3">
    <location>
        <begin position="166"/>
        <end position="178"/>
    </location>
</feature>
<evidence type="ECO:0000256" key="4">
    <source>
        <dbReference type="SAM" id="Phobius"/>
    </source>
</evidence>
<proteinExistence type="predicted"/>
<organism evidence="6 7">
    <name type="scientific">Alloalcanivorax gelatiniphagus</name>
    <dbReference type="NCBI Taxonomy" id="1194167"/>
    <lineage>
        <taxon>Bacteria</taxon>
        <taxon>Pseudomonadati</taxon>
        <taxon>Pseudomonadota</taxon>
        <taxon>Gammaproteobacteria</taxon>
        <taxon>Oceanospirillales</taxon>
        <taxon>Alcanivoracaceae</taxon>
        <taxon>Alloalcanivorax</taxon>
    </lineage>
</organism>
<dbReference type="Pfam" id="PF01494">
    <property type="entry name" value="FAD_binding_3"/>
    <property type="match status" value="1"/>
</dbReference>
<evidence type="ECO:0000256" key="3">
    <source>
        <dbReference type="SAM" id="MobiDB-lite"/>
    </source>
</evidence>
<evidence type="ECO:0000259" key="5">
    <source>
        <dbReference type="Pfam" id="PF01494"/>
    </source>
</evidence>
<feature type="domain" description="FAD-binding" evidence="5">
    <location>
        <begin position="7"/>
        <end position="162"/>
    </location>
</feature>
<evidence type="ECO:0000256" key="1">
    <source>
        <dbReference type="ARBA" id="ARBA00022630"/>
    </source>
</evidence>
<keyword evidence="4" id="KW-0812">Transmembrane</keyword>
<gene>
    <name evidence="6" type="ORF">FGS76_10680</name>
</gene>
<feature type="non-terminal residue" evidence="6">
    <location>
        <position position="178"/>
    </location>
</feature>
<keyword evidence="2" id="KW-0274">FAD</keyword>
<evidence type="ECO:0000256" key="2">
    <source>
        <dbReference type="ARBA" id="ARBA00022827"/>
    </source>
</evidence>
<keyword evidence="4" id="KW-0472">Membrane</keyword>
<dbReference type="PROSITE" id="PS51257">
    <property type="entry name" value="PROKAR_LIPOPROTEIN"/>
    <property type="match status" value="1"/>
</dbReference>
<feature type="transmembrane region" description="Helical" evidence="4">
    <location>
        <begin position="6"/>
        <end position="28"/>
    </location>
</feature>
<dbReference type="PANTHER" id="PTHR43004:SF6">
    <property type="entry name" value="FAD_NAD(P)-BINDING OXIDOREDUCTASE FAMILY PROTEIN"/>
    <property type="match status" value="1"/>
</dbReference>
<keyword evidence="4" id="KW-1133">Transmembrane helix</keyword>
<dbReference type="Proteomes" id="UP000739180">
    <property type="component" value="Unassembled WGS sequence"/>
</dbReference>
<comment type="caution">
    <text evidence="6">The sequence shown here is derived from an EMBL/GenBank/DDBJ whole genome shotgun (WGS) entry which is preliminary data.</text>
</comment>
<dbReference type="Gene3D" id="3.50.50.60">
    <property type="entry name" value="FAD/NAD(P)-binding domain"/>
    <property type="match status" value="1"/>
</dbReference>
<evidence type="ECO:0000313" key="7">
    <source>
        <dbReference type="Proteomes" id="UP000739180"/>
    </source>
</evidence>
<dbReference type="PANTHER" id="PTHR43004">
    <property type="entry name" value="TRK SYSTEM POTASSIUM UPTAKE PROTEIN"/>
    <property type="match status" value="1"/>
</dbReference>
<sequence>MVARQNAPVVIIGAGGTGCTLALLLARYQIPSILVDRRSAPLRHPAAHVLNGRSFEIWSQYSPALADEIMALCPTEDEIGDITWCTSLLGKKLGSIDLLADKDRVERVQGFGPYRIAHVGQHLLMPILWRAGGSGPLITFHPGHKLKGFPNQGDGVTPEGTGPRGPTHPHPHPPPLRA</sequence>
<dbReference type="Gene3D" id="3.30.9.10">
    <property type="entry name" value="D-Amino Acid Oxidase, subunit A, domain 2"/>
    <property type="match status" value="1"/>
</dbReference>